<sequence>MVFDIFLAGDLASSGVKARLGVWSFAYISRDEMAGEALGRKVSRPGCVYLRHTRYFTMISSSSYLCMVVIYRFEMDFGGCGWISTEMVGREKL</sequence>
<organism evidence="1 2">
    <name type="scientific">Monilinia fructicola</name>
    <name type="common">Brown rot fungus</name>
    <name type="synonym">Ciboria fructicola</name>
    <dbReference type="NCBI Taxonomy" id="38448"/>
    <lineage>
        <taxon>Eukaryota</taxon>
        <taxon>Fungi</taxon>
        <taxon>Dikarya</taxon>
        <taxon>Ascomycota</taxon>
        <taxon>Pezizomycotina</taxon>
        <taxon>Leotiomycetes</taxon>
        <taxon>Helotiales</taxon>
        <taxon>Sclerotiniaceae</taxon>
        <taxon>Monilinia</taxon>
    </lineage>
</organism>
<evidence type="ECO:0000313" key="1">
    <source>
        <dbReference type="EMBL" id="KAA8565257.1"/>
    </source>
</evidence>
<accession>A0A5M9J8X5</accession>
<proteinExistence type="predicted"/>
<reference evidence="1 2" key="1">
    <citation type="submission" date="2019-06" db="EMBL/GenBank/DDBJ databases">
        <title>Genome Sequence of the Brown Rot Fungal Pathogen Monilinia fructicola.</title>
        <authorList>
            <person name="De Miccolis Angelini R.M."/>
            <person name="Landi L."/>
            <person name="Abate D."/>
            <person name="Pollastro S."/>
            <person name="Romanazzi G."/>
            <person name="Faretra F."/>
        </authorList>
    </citation>
    <scope>NUCLEOTIDE SEQUENCE [LARGE SCALE GENOMIC DNA]</scope>
    <source>
        <strain evidence="1 2">Mfrc123</strain>
    </source>
</reference>
<name>A0A5M9J8X5_MONFR</name>
<keyword evidence="2" id="KW-1185">Reference proteome</keyword>
<protein>
    <submittedName>
        <fullName evidence="1">Uncharacterized protein</fullName>
    </submittedName>
</protein>
<comment type="caution">
    <text evidence="1">The sequence shown here is derived from an EMBL/GenBank/DDBJ whole genome shotgun (WGS) entry which is preliminary data.</text>
</comment>
<dbReference type="AlphaFoldDB" id="A0A5M9J8X5"/>
<evidence type="ECO:0000313" key="2">
    <source>
        <dbReference type="Proteomes" id="UP000322873"/>
    </source>
</evidence>
<gene>
    <name evidence="1" type="ORF">EYC84_010983</name>
</gene>
<dbReference type="EMBL" id="VICG01000014">
    <property type="protein sequence ID" value="KAA8565257.1"/>
    <property type="molecule type" value="Genomic_DNA"/>
</dbReference>
<dbReference type="Proteomes" id="UP000322873">
    <property type="component" value="Unassembled WGS sequence"/>
</dbReference>